<dbReference type="GO" id="GO:0030246">
    <property type="term" value="F:carbohydrate binding"/>
    <property type="evidence" value="ECO:0007669"/>
    <property type="project" value="InterPro"/>
</dbReference>
<evidence type="ECO:0000256" key="16">
    <source>
        <dbReference type="ARBA" id="ARBA00034109"/>
    </source>
</evidence>
<dbReference type="PRINTS" id="PR00249">
    <property type="entry name" value="GPCRSECRETIN"/>
</dbReference>
<dbReference type="InterPro" id="IPR032471">
    <property type="entry name" value="AGRL2-4_GAIN_subdom_A"/>
</dbReference>
<dbReference type="Gene3D" id="4.10.1240.10">
    <property type="entry name" value="GPCR, family 2, extracellular hormone receptor domain"/>
    <property type="match status" value="1"/>
</dbReference>
<dbReference type="PROSITE" id="PS50228">
    <property type="entry name" value="SUEL_LECTIN"/>
    <property type="match status" value="1"/>
</dbReference>
<dbReference type="FunFam" id="2.60.120.740:FF:000001">
    <property type="entry name" value="Adhesion G protein-coupled receptor L2"/>
    <property type="match status" value="1"/>
</dbReference>
<feature type="domain" description="GAIN-B" evidence="21">
    <location>
        <begin position="665"/>
        <end position="841"/>
    </location>
</feature>
<dbReference type="PANTHER" id="PTHR12011:SF61">
    <property type="entry name" value="ADHESION G PROTEIN-COUPLED RECEPTOR L2"/>
    <property type="match status" value="1"/>
</dbReference>
<evidence type="ECO:0000256" key="15">
    <source>
        <dbReference type="ARBA" id="ARBA00023224"/>
    </source>
</evidence>
<reference evidence="26" key="2">
    <citation type="submission" date="2025-08" db="UniProtKB">
        <authorList>
            <consortium name="Ensembl"/>
        </authorList>
    </citation>
    <scope>IDENTIFICATION</scope>
</reference>
<dbReference type="InterPro" id="IPR001879">
    <property type="entry name" value="GPCR_2_extracellular_dom"/>
</dbReference>
<keyword evidence="27" id="KW-1185">Reference proteome</keyword>
<evidence type="ECO:0000256" key="1">
    <source>
        <dbReference type="ARBA" id="ARBA00004651"/>
    </source>
</evidence>
<keyword evidence="4" id="KW-0597">Phosphoprotein</keyword>
<dbReference type="CDD" id="cd22845">
    <property type="entry name" value="Gal_Rha_Lectin_LPHN2"/>
    <property type="match status" value="1"/>
</dbReference>
<dbReference type="GeneTree" id="ENSGT00940000156348"/>
<dbReference type="Pfam" id="PF16489">
    <property type="entry name" value="GAIN"/>
    <property type="match status" value="1"/>
</dbReference>
<evidence type="ECO:0000259" key="22">
    <source>
        <dbReference type="PROSITE" id="PS50227"/>
    </source>
</evidence>
<feature type="compositionally biased region" description="Polar residues" evidence="18">
    <location>
        <begin position="1348"/>
        <end position="1374"/>
    </location>
</feature>
<dbReference type="SUPFAM" id="SSF81321">
    <property type="entry name" value="Family A G protein-coupled receptor-like"/>
    <property type="match status" value="1"/>
</dbReference>
<dbReference type="FunFam" id="4.10.1240.10:FF:000001">
    <property type="entry name" value="Adhesion G protein-coupled receptor L2"/>
    <property type="match status" value="1"/>
</dbReference>
<dbReference type="FunFam" id="2.60.220.50:FF:000001">
    <property type="entry name" value="Adhesion G protein-coupled receptor L2"/>
    <property type="match status" value="1"/>
</dbReference>
<dbReference type="PRINTS" id="PR01444">
    <property type="entry name" value="LATROPHILIN"/>
</dbReference>
<dbReference type="InterPro" id="IPR046338">
    <property type="entry name" value="GAIN_dom_sf"/>
</dbReference>
<feature type="transmembrane region" description="Helical" evidence="19">
    <location>
        <begin position="993"/>
        <end position="1016"/>
    </location>
</feature>
<evidence type="ECO:0000256" key="2">
    <source>
        <dbReference type="ARBA" id="ARBA00007343"/>
    </source>
</evidence>
<feature type="transmembrane region" description="Helical" evidence="19">
    <location>
        <begin position="1037"/>
        <end position="1060"/>
    </location>
</feature>
<feature type="region of interest" description="Disordered" evidence="18">
    <location>
        <begin position="439"/>
        <end position="470"/>
    </location>
</feature>
<keyword evidence="13" id="KW-0675">Receptor</keyword>
<evidence type="ECO:0000259" key="24">
    <source>
        <dbReference type="PROSITE" id="PS50261"/>
    </source>
</evidence>
<dbReference type="SMART" id="SM00284">
    <property type="entry name" value="OLF"/>
    <property type="match status" value="1"/>
</dbReference>
<keyword evidence="6 20" id="KW-0732">Signal</keyword>
<dbReference type="FunFam" id="1.25.40.610:FF:000001">
    <property type="entry name" value="Adhesion G protein-coupled receptor L2"/>
    <property type="match status" value="1"/>
</dbReference>
<dbReference type="FunFam" id="1.20.1070.10:FF:000011">
    <property type="entry name" value="Adhesion G protein-coupled receptor L2"/>
    <property type="match status" value="1"/>
</dbReference>
<dbReference type="InterPro" id="IPR057244">
    <property type="entry name" value="GAIN_B"/>
</dbReference>
<protein>
    <recommendedName>
        <fullName evidence="28">Adhesion G protein-coupled receptor L2a</fullName>
    </recommendedName>
</protein>
<dbReference type="PROSITE" id="PS50221">
    <property type="entry name" value="GAIN_B"/>
    <property type="match status" value="1"/>
</dbReference>
<evidence type="ECO:0000256" key="3">
    <source>
        <dbReference type="ARBA" id="ARBA00022475"/>
    </source>
</evidence>
<dbReference type="GO" id="GO:0097060">
    <property type="term" value="C:synaptic membrane"/>
    <property type="evidence" value="ECO:0007669"/>
    <property type="project" value="UniProtKB-SubCell"/>
</dbReference>
<reference evidence="26" key="3">
    <citation type="submission" date="2025-09" db="UniProtKB">
        <authorList>
            <consortium name="Ensembl"/>
        </authorList>
    </citation>
    <scope>IDENTIFICATION</scope>
</reference>
<comment type="subcellular location">
    <subcellularLocation>
        <location evidence="1">Cell membrane</location>
        <topology evidence="1">Multi-pass membrane protein</topology>
    </subcellularLocation>
    <subcellularLocation>
        <location evidence="16">Synaptic cell membrane</location>
    </subcellularLocation>
</comment>
<dbReference type="SMART" id="SM00008">
    <property type="entry name" value="HormR"/>
    <property type="match status" value="1"/>
</dbReference>
<dbReference type="InterPro" id="IPR000203">
    <property type="entry name" value="GPS"/>
</dbReference>
<dbReference type="PROSITE" id="PS51132">
    <property type="entry name" value="OLF"/>
    <property type="match status" value="1"/>
</dbReference>
<keyword evidence="9" id="KW-0770">Synapse</keyword>
<evidence type="ECO:0000256" key="6">
    <source>
        <dbReference type="ARBA" id="ARBA00022729"/>
    </source>
</evidence>
<dbReference type="GO" id="GO:0007166">
    <property type="term" value="P:cell surface receptor signaling pathway"/>
    <property type="evidence" value="ECO:0007669"/>
    <property type="project" value="InterPro"/>
</dbReference>
<dbReference type="Pfam" id="PF00002">
    <property type="entry name" value="7tm_2"/>
    <property type="match status" value="1"/>
</dbReference>
<dbReference type="InterPro" id="IPR036445">
    <property type="entry name" value="GPCR_2_extracell_dom_sf"/>
</dbReference>
<evidence type="ECO:0000256" key="9">
    <source>
        <dbReference type="ARBA" id="ARBA00023018"/>
    </source>
</evidence>
<keyword evidence="11 19" id="KW-0472">Membrane</keyword>
<evidence type="ECO:0000313" key="26">
    <source>
        <dbReference type="Ensembl" id="ENSATEP00000058265.2"/>
    </source>
</evidence>
<evidence type="ECO:0008006" key="28">
    <source>
        <dbReference type="Google" id="ProtNLM"/>
    </source>
</evidence>
<feature type="signal peptide" evidence="20">
    <location>
        <begin position="1"/>
        <end position="19"/>
    </location>
</feature>
<keyword evidence="8 19" id="KW-1133">Transmembrane helix</keyword>
<keyword evidence="10" id="KW-0297">G-protein coupled receptor</keyword>
<dbReference type="GO" id="GO:0004930">
    <property type="term" value="F:G protein-coupled receptor activity"/>
    <property type="evidence" value="ECO:0007669"/>
    <property type="project" value="UniProtKB-KW"/>
</dbReference>
<dbReference type="Pfam" id="PF02140">
    <property type="entry name" value="SUEL_Lectin"/>
    <property type="match status" value="1"/>
</dbReference>
<feature type="transmembrane region" description="Helical" evidence="19">
    <location>
        <begin position="954"/>
        <end position="973"/>
    </location>
</feature>
<organism evidence="26 27">
    <name type="scientific">Anabas testudineus</name>
    <name type="common">Climbing perch</name>
    <name type="synonym">Anthias testudineus</name>
    <dbReference type="NCBI Taxonomy" id="64144"/>
    <lineage>
        <taxon>Eukaryota</taxon>
        <taxon>Metazoa</taxon>
        <taxon>Chordata</taxon>
        <taxon>Craniata</taxon>
        <taxon>Vertebrata</taxon>
        <taxon>Euteleostomi</taxon>
        <taxon>Actinopterygii</taxon>
        <taxon>Neopterygii</taxon>
        <taxon>Teleostei</taxon>
        <taxon>Neoteleostei</taxon>
        <taxon>Acanthomorphata</taxon>
        <taxon>Anabantaria</taxon>
        <taxon>Anabantiformes</taxon>
        <taxon>Anabantoidei</taxon>
        <taxon>Anabantidae</taxon>
        <taxon>Anabas</taxon>
    </lineage>
</organism>
<dbReference type="Gene3D" id="1.25.40.610">
    <property type="match status" value="1"/>
</dbReference>
<sequence length="1457" mass="163215">KYLLFGLLWFLYVISLSLSLSSPSGFSRAALPFGLVRRELSCEGYPIDLRCPGSDVIMIESANYGRTDDKICDADPFQMENTNCYLPDAYKIMSQRCNNRTQCIVITGSDVFPDPCPGTYKYLEVQYECVPYKVEQKVFLCPGTLKAVGDPSFLFEAEQQAGAWCKDPLQAGDKIYFMPWTPYRTDTLIEYSSLDDFQNARQTITYKLPHRVDGTGFVVYDGAVFFNKERTRNIVKFDLRTRIKSGEAIINNANYHDTSPYKWGGKTDIDLAVDENGLWVIYATEQNNGMIVISQLNPYTLRFEATWDTAYDKRSASNAFMVCGVLYVVRSTYEDNESEVSKSLIDYIYNTKQNRGEYVDIHFPNQYQYIAAVDYNPRDNQLYVWNNFYILRYNLEFGPPDPAHGKNPVPPTMISSPSSSTTTTTTTTTVHRGVDNTTATTAHKEGSRGAPKPPPVIQQTTSPPTLESFPLDKRFCEATEKRDIVWPQTQRGMLVERPCPKGTRGTASYLCVLSTGAWHSNGPDLSNCTSHWVNQLAQKIRSGENAANLANELAKHTKGPIFAGDVSSSVRLMEQLVDILDAQLQELRPSEKDSAGRSFNKLQKRERTCRAYMKAIVDTVDNLLRPEALKSWNDMNSTERTHAATMLLDTLEEGAFVLADNLMEPAFVKVPADNIILDVYVLSTDGQVQDFKFPQSSKGGVSIQLSANTVKLNSRNGVAKLVFVLYKNLGQFLSTDNATIRMANEAYGRNVSVAVNSDIIAASINKESSRVFINDPVIFTLEHIDRYFNSNCSFWNYSERSMMGYWSTQGCKLLDSNKTHTTCSCSHLTNFAILMAHREVDGSVHKLLLTVITRVGIVVSLVCLTISIFTFCFFRGLQSDRNTIHKNLCINLFIAELIFLIGIDMTEPRIGCAIIAGILHFFFLASFSWMCLEGVQLYLMLVEVFESEYSRKKYYYVSGYLFPAIVVGVSAAIDYRSYGTPKACWLSVDNHFIWSFIGPVTFIIMLNLIFLVITMYKMVKHSTTLKPDSSRLENIKSWVMGAFALLCLLGLTWSFGLFFINEASIVMAYLFTILNTFQGMFIFIFHCLLQKKVRKEYSKCFRHTYCCGGLPTESSHGSVKTSTTRTSARYSSGTQSRIRRMWNDTVRKQSESSFISGDINSSSTLNQGMTGNYLLTNPLLRPQGTNNPYNTLLAETVVCNTPTAPVFNSPGHSLNNAVRDTSAMDTLPLNGNFNNSYSLRNGDFGDSVQVVDCGLSLDDAAFEKMIISELVHNNLRRAPPKVTVVGGSSSEDDAIVADASSLVHMGDTVGLELHHQQELEAPLIPQRTHSLLYAPQKKVRTDGGVDTFDSQLTPTNPDDSLQSPNRDSLYTSMPNIRDSPYPESSPDVEEDLSPSKRSENEDVYYKSMPNLGAGHQLQAYYQIGRGSSDGYIIPINKEDCIPEGDVREGQMQLVTSL</sequence>
<feature type="chain" id="PRO_5043445100" description="Adhesion G protein-coupled receptor L2a" evidence="20">
    <location>
        <begin position="20"/>
        <end position="1457"/>
    </location>
</feature>
<dbReference type="Ensembl" id="ENSATET00000048128.2">
    <property type="protein sequence ID" value="ENSATEP00000058265.2"/>
    <property type="gene ID" value="ENSATEG00000011184.3"/>
</dbReference>
<evidence type="ECO:0000256" key="10">
    <source>
        <dbReference type="ARBA" id="ARBA00023040"/>
    </source>
</evidence>
<feature type="transmembrane region" description="Helical" evidence="19">
    <location>
        <begin position="855"/>
        <end position="876"/>
    </location>
</feature>
<evidence type="ECO:0000256" key="13">
    <source>
        <dbReference type="ARBA" id="ARBA00023170"/>
    </source>
</evidence>
<feature type="domain" description="Olfactomedin-like" evidence="25">
    <location>
        <begin position="140"/>
        <end position="399"/>
    </location>
</feature>
<keyword evidence="14" id="KW-0325">Glycoprotein</keyword>
<reference evidence="26" key="1">
    <citation type="submission" date="2021-04" db="EMBL/GenBank/DDBJ databases">
        <authorList>
            <consortium name="Wellcome Sanger Institute Data Sharing"/>
        </authorList>
    </citation>
    <scope>NUCLEOTIDE SEQUENCE [LARGE SCALE GENOMIC DNA]</scope>
</reference>
<dbReference type="Proteomes" id="UP000265040">
    <property type="component" value="Chromosome 4"/>
</dbReference>
<keyword evidence="12 17" id="KW-1015">Disulfide bond</keyword>
<dbReference type="Gene3D" id="2.60.220.50">
    <property type="match status" value="1"/>
</dbReference>
<dbReference type="PROSITE" id="PS50227">
    <property type="entry name" value="G_PROTEIN_RECEP_F2_3"/>
    <property type="match status" value="1"/>
</dbReference>
<evidence type="ECO:0000256" key="11">
    <source>
        <dbReference type="ARBA" id="ARBA00023136"/>
    </source>
</evidence>
<feature type="disulfide bond" evidence="17">
    <location>
        <begin position="141"/>
        <end position="323"/>
    </location>
</feature>
<dbReference type="GO" id="GO:0007189">
    <property type="term" value="P:adenylate cyclase-activating G protein-coupled receptor signaling pathway"/>
    <property type="evidence" value="ECO:0007669"/>
    <property type="project" value="TreeGrafter"/>
</dbReference>
<dbReference type="Pfam" id="PF02354">
    <property type="entry name" value="Latrophilin"/>
    <property type="match status" value="1"/>
</dbReference>
<evidence type="ECO:0000256" key="8">
    <source>
        <dbReference type="ARBA" id="ARBA00022989"/>
    </source>
</evidence>
<evidence type="ECO:0000256" key="4">
    <source>
        <dbReference type="ARBA" id="ARBA00022553"/>
    </source>
</evidence>
<dbReference type="InterPro" id="IPR003334">
    <property type="entry name" value="GPCR_2_latrophilin_rcpt_C"/>
</dbReference>
<evidence type="ECO:0000256" key="7">
    <source>
        <dbReference type="ARBA" id="ARBA00022737"/>
    </source>
</evidence>
<feature type="domain" description="G-protein coupled receptors family 2 profile 2" evidence="24">
    <location>
        <begin position="849"/>
        <end position="1090"/>
    </location>
</feature>
<feature type="transmembrane region" description="Helical" evidence="19">
    <location>
        <begin position="918"/>
        <end position="942"/>
    </location>
</feature>
<feature type="domain" description="SUEL-type lectin" evidence="23">
    <location>
        <begin position="41"/>
        <end position="130"/>
    </location>
</feature>
<evidence type="ECO:0000256" key="12">
    <source>
        <dbReference type="ARBA" id="ARBA00023157"/>
    </source>
</evidence>
<feature type="region of interest" description="Disordered" evidence="18">
    <location>
        <begin position="1342"/>
        <end position="1399"/>
    </location>
</feature>
<dbReference type="PROSITE" id="PS50261">
    <property type="entry name" value="G_PROTEIN_RECEP_F2_4"/>
    <property type="match status" value="1"/>
</dbReference>
<dbReference type="InterPro" id="IPR043159">
    <property type="entry name" value="Lectin_gal-bd_sf"/>
</dbReference>
<keyword evidence="15" id="KW-0807">Transducer</keyword>
<evidence type="ECO:0000256" key="5">
    <source>
        <dbReference type="ARBA" id="ARBA00022692"/>
    </source>
</evidence>
<dbReference type="PANTHER" id="PTHR12011">
    <property type="entry name" value="ADHESION G-PROTEIN COUPLED RECEPTOR"/>
    <property type="match status" value="1"/>
</dbReference>
<evidence type="ECO:0000256" key="18">
    <source>
        <dbReference type="SAM" id="MobiDB-lite"/>
    </source>
</evidence>
<dbReference type="InterPro" id="IPR017981">
    <property type="entry name" value="GPCR_2-like_7TM"/>
</dbReference>
<dbReference type="Pfam" id="PF02793">
    <property type="entry name" value="HRM"/>
    <property type="match status" value="1"/>
</dbReference>
<dbReference type="InterPro" id="IPR017983">
    <property type="entry name" value="GPCR_2_secretin-like_CS"/>
</dbReference>
<feature type="transmembrane region" description="Helical" evidence="19">
    <location>
        <begin position="1066"/>
        <end position="1089"/>
    </location>
</feature>
<accession>A0A7N6B6Q1</accession>
<dbReference type="Gene3D" id="2.60.120.740">
    <property type="match status" value="1"/>
</dbReference>
<keyword evidence="7" id="KW-0677">Repeat</keyword>
<feature type="transmembrane region" description="Helical" evidence="19">
    <location>
        <begin position="888"/>
        <end position="906"/>
    </location>
</feature>
<dbReference type="PROSITE" id="PS00650">
    <property type="entry name" value="G_PROTEIN_RECEP_F2_2"/>
    <property type="match status" value="1"/>
</dbReference>
<dbReference type="InterPro" id="IPR000922">
    <property type="entry name" value="Lectin_gal-bd_dom"/>
</dbReference>
<evidence type="ECO:0000256" key="19">
    <source>
        <dbReference type="SAM" id="Phobius"/>
    </source>
</evidence>
<proteinExistence type="inferred from homology"/>
<evidence type="ECO:0000256" key="14">
    <source>
        <dbReference type="ARBA" id="ARBA00023180"/>
    </source>
</evidence>
<evidence type="ECO:0000259" key="21">
    <source>
        <dbReference type="PROSITE" id="PS50221"/>
    </source>
</evidence>
<name>A0A7N6B6Q1_ANATE</name>
<evidence type="ECO:0000259" key="25">
    <source>
        <dbReference type="PROSITE" id="PS51132"/>
    </source>
</evidence>
<dbReference type="InterPro" id="IPR003924">
    <property type="entry name" value="GPCR_2_latrophilin"/>
</dbReference>
<evidence type="ECO:0000256" key="20">
    <source>
        <dbReference type="SAM" id="SignalP"/>
    </source>
</evidence>
<keyword evidence="3" id="KW-1003">Cell membrane</keyword>
<dbReference type="Gene3D" id="1.20.1070.10">
    <property type="entry name" value="Rhodopsin 7-helix transmembrane proteins"/>
    <property type="match status" value="1"/>
</dbReference>
<dbReference type="InterPro" id="IPR003112">
    <property type="entry name" value="Olfac-like_dom"/>
</dbReference>
<keyword evidence="5 19" id="KW-0812">Transmembrane</keyword>
<evidence type="ECO:0000259" key="23">
    <source>
        <dbReference type="PROSITE" id="PS50228"/>
    </source>
</evidence>
<dbReference type="Pfam" id="PF01825">
    <property type="entry name" value="GPS"/>
    <property type="match status" value="1"/>
</dbReference>
<evidence type="ECO:0000256" key="17">
    <source>
        <dbReference type="PROSITE-ProRule" id="PRU00446"/>
    </source>
</evidence>
<dbReference type="SMART" id="SM00303">
    <property type="entry name" value="GPS"/>
    <property type="match status" value="1"/>
</dbReference>
<comment type="similarity">
    <text evidence="2">Belongs to the G-protein coupled receptor 2 family. Adhesion G-protein coupled receptor (ADGR) subfamily.</text>
</comment>
<dbReference type="Pfam" id="PF02191">
    <property type="entry name" value="OLF"/>
    <property type="match status" value="1"/>
</dbReference>
<evidence type="ECO:0000313" key="27">
    <source>
        <dbReference type="Proteomes" id="UP000265040"/>
    </source>
</evidence>
<dbReference type="InterPro" id="IPR000832">
    <property type="entry name" value="GPCR_2_secretin-like"/>
</dbReference>
<feature type="domain" description="G-protein coupled receptors family 2 profile 1" evidence="22">
    <location>
        <begin position="475"/>
        <end position="532"/>
    </location>
</feature>